<proteinExistence type="predicted"/>
<evidence type="ECO:0000313" key="3">
    <source>
        <dbReference type="Proteomes" id="UP000708208"/>
    </source>
</evidence>
<feature type="chain" id="PRO_5035185307" evidence="1">
    <location>
        <begin position="26"/>
        <end position="207"/>
    </location>
</feature>
<protein>
    <submittedName>
        <fullName evidence="2">Uncharacterized protein</fullName>
    </submittedName>
</protein>
<name>A0A8J2K2D7_9HEXA</name>
<feature type="non-terminal residue" evidence="2">
    <location>
        <position position="207"/>
    </location>
</feature>
<accession>A0A8J2K2D7</accession>
<evidence type="ECO:0000313" key="2">
    <source>
        <dbReference type="EMBL" id="CAG7728722.1"/>
    </source>
</evidence>
<dbReference type="EMBL" id="CAJVCH010167395">
    <property type="protein sequence ID" value="CAG7728722.1"/>
    <property type="molecule type" value="Genomic_DNA"/>
</dbReference>
<sequence>MFHQSGNETILLVLIVLSDLKLVTSSLEDRTIDLMPVIENNQNCLVHLLEFGSYIDYSKLNLPFMLTKANKKSRFEILNLMPPVFKAAHMNCTNTFLLFLESEMDSWKNFRDAKYKGKYANTTGIPGPLILPQEFFFICLRRNARIEWNTRSSCWEFDLDLFSIKDTSRLTPVFGLELTDQHALIAGFFWCWFCTPENNFTPTLYSR</sequence>
<organism evidence="2 3">
    <name type="scientific">Allacma fusca</name>
    <dbReference type="NCBI Taxonomy" id="39272"/>
    <lineage>
        <taxon>Eukaryota</taxon>
        <taxon>Metazoa</taxon>
        <taxon>Ecdysozoa</taxon>
        <taxon>Arthropoda</taxon>
        <taxon>Hexapoda</taxon>
        <taxon>Collembola</taxon>
        <taxon>Symphypleona</taxon>
        <taxon>Sminthuridae</taxon>
        <taxon>Allacma</taxon>
    </lineage>
</organism>
<gene>
    <name evidence="2" type="ORF">AFUS01_LOCUS17483</name>
</gene>
<keyword evidence="3" id="KW-1185">Reference proteome</keyword>
<reference evidence="2" key="1">
    <citation type="submission" date="2021-06" db="EMBL/GenBank/DDBJ databases">
        <authorList>
            <person name="Hodson N. C."/>
            <person name="Mongue J. A."/>
            <person name="Jaron S. K."/>
        </authorList>
    </citation>
    <scope>NUCLEOTIDE SEQUENCE</scope>
</reference>
<dbReference type="Proteomes" id="UP000708208">
    <property type="component" value="Unassembled WGS sequence"/>
</dbReference>
<evidence type="ECO:0000256" key="1">
    <source>
        <dbReference type="SAM" id="SignalP"/>
    </source>
</evidence>
<feature type="signal peptide" evidence="1">
    <location>
        <begin position="1"/>
        <end position="25"/>
    </location>
</feature>
<dbReference type="AlphaFoldDB" id="A0A8J2K2D7"/>
<comment type="caution">
    <text evidence="2">The sequence shown here is derived from an EMBL/GenBank/DDBJ whole genome shotgun (WGS) entry which is preliminary data.</text>
</comment>
<keyword evidence="1" id="KW-0732">Signal</keyword>